<dbReference type="EMBL" id="LGRX02005156">
    <property type="protein sequence ID" value="KAK3279046.1"/>
    <property type="molecule type" value="Genomic_DNA"/>
</dbReference>
<gene>
    <name evidence="2" type="ORF">CYMTET_13055</name>
</gene>
<evidence type="ECO:0000313" key="3">
    <source>
        <dbReference type="Proteomes" id="UP001190700"/>
    </source>
</evidence>
<dbReference type="Gene3D" id="1.25.40.60">
    <property type="match status" value="1"/>
</dbReference>
<dbReference type="InterPro" id="IPR043127">
    <property type="entry name" value="Sec-1-like_dom3a"/>
</dbReference>
<dbReference type="GO" id="GO:0016192">
    <property type="term" value="P:vesicle-mediated transport"/>
    <property type="evidence" value="ECO:0007669"/>
    <property type="project" value="InterPro"/>
</dbReference>
<sequence length="528" mass="57691">MAESCSRGAWRSAARAVHGGVLLARCIAESCSRGAWRSPARVVHGGVLLAWCTAESCSRGARRSPARVVHGGVLLAWCMAECCVAHGESRAWRSAARVVHGGVSLAGAWRVLLAWCMSGVLLAWCMAESCSRGAWRSPACVVHGGVLLAWCMAESCSRGAMTWNLPAAGLLVSADNADMAAWLCTEGAGGLRKEVAEGLHEGCARRELEASARRWPRASTRAVHGGSWRPHVAEEPPRGCAAEVAGGLRKEVAEGLHEGCARRVSQRVAQAVQERVSHLQRTNPDMPQLQTCDLLVLDRSLDPVAPVIHDWTYEAMCYDLLPLEGDMYQRKVTTTGGEEKVKQEKLGETDSLWREYRHLHVAEAFIRVAEKAKEFTSTNKTARSMVQKSGHAASADMSTTKIKNLVESLPEYQNQLAGIARHTEIASTLQDLVTARSLNDVGKLEQDIVFGDANSKDLIKLLEAKPDLEDMDKLRVLLCYMALNPEKLDAGEIKKWEKLTRVPPELMSGDCFPRGACLPLERMRAARC</sequence>
<evidence type="ECO:0000256" key="1">
    <source>
        <dbReference type="ARBA" id="ARBA00009884"/>
    </source>
</evidence>
<protein>
    <submittedName>
        <fullName evidence="2">Sec1-like domain containing protein</fullName>
    </submittedName>
</protein>
<accession>A0AAE0LB92</accession>
<dbReference type="PANTHER" id="PTHR11679">
    <property type="entry name" value="VESICLE PROTEIN SORTING-ASSOCIATED"/>
    <property type="match status" value="1"/>
</dbReference>
<dbReference type="InterPro" id="IPR001619">
    <property type="entry name" value="Sec1-like"/>
</dbReference>
<reference evidence="2 3" key="1">
    <citation type="journal article" date="2015" name="Genome Biol. Evol.">
        <title>Comparative Genomics of a Bacterivorous Green Alga Reveals Evolutionary Causalities and Consequences of Phago-Mixotrophic Mode of Nutrition.</title>
        <authorList>
            <person name="Burns J.A."/>
            <person name="Paasch A."/>
            <person name="Narechania A."/>
            <person name="Kim E."/>
        </authorList>
    </citation>
    <scope>NUCLEOTIDE SEQUENCE [LARGE SCALE GENOMIC DNA]</scope>
    <source>
        <strain evidence="2 3">PLY_AMNH</strain>
    </source>
</reference>
<organism evidence="2 3">
    <name type="scientific">Cymbomonas tetramitiformis</name>
    <dbReference type="NCBI Taxonomy" id="36881"/>
    <lineage>
        <taxon>Eukaryota</taxon>
        <taxon>Viridiplantae</taxon>
        <taxon>Chlorophyta</taxon>
        <taxon>Pyramimonadophyceae</taxon>
        <taxon>Pyramimonadales</taxon>
        <taxon>Pyramimonadaceae</taxon>
        <taxon>Cymbomonas</taxon>
    </lineage>
</organism>
<comment type="caution">
    <text evidence="2">The sequence shown here is derived from an EMBL/GenBank/DDBJ whole genome shotgun (WGS) entry which is preliminary data.</text>
</comment>
<keyword evidence="3" id="KW-1185">Reference proteome</keyword>
<proteinExistence type="inferred from homology"/>
<dbReference type="SUPFAM" id="SSF56815">
    <property type="entry name" value="Sec1/munc18-like (SM) proteins"/>
    <property type="match status" value="1"/>
</dbReference>
<name>A0AAE0LB92_9CHLO</name>
<dbReference type="AlphaFoldDB" id="A0AAE0LB92"/>
<dbReference type="Proteomes" id="UP001190700">
    <property type="component" value="Unassembled WGS sequence"/>
</dbReference>
<evidence type="ECO:0000313" key="2">
    <source>
        <dbReference type="EMBL" id="KAK3279046.1"/>
    </source>
</evidence>
<comment type="similarity">
    <text evidence="1">Belongs to the STXBP/unc-18/SEC1 family.</text>
</comment>
<dbReference type="InterPro" id="IPR036045">
    <property type="entry name" value="Sec1-like_sf"/>
</dbReference>
<dbReference type="Gene3D" id="3.90.830.10">
    <property type="entry name" value="Syntaxin Binding Protein 1, Chain A, domain 2"/>
    <property type="match status" value="1"/>
</dbReference>
<dbReference type="Pfam" id="PF00995">
    <property type="entry name" value="Sec1"/>
    <property type="match status" value="1"/>
</dbReference>